<keyword evidence="2" id="KW-1185">Reference proteome</keyword>
<evidence type="ECO:0000313" key="2">
    <source>
        <dbReference type="Proteomes" id="UP001567538"/>
    </source>
</evidence>
<reference evidence="1 2" key="1">
    <citation type="submission" date="2024-06" db="EMBL/GenBank/DDBJ databases">
        <title>A chromosome level genome sequence of Diviner's sage (Salvia divinorum).</title>
        <authorList>
            <person name="Ford S.A."/>
            <person name="Ro D.-K."/>
            <person name="Ness R.W."/>
            <person name="Phillips M.A."/>
        </authorList>
    </citation>
    <scope>NUCLEOTIDE SEQUENCE [LARGE SCALE GENOMIC DNA]</scope>
    <source>
        <strain evidence="1">SAF-2024a</strain>
        <tissue evidence="1">Leaf</tissue>
    </source>
</reference>
<protein>
    <submittedName>
        <fullName evidence="1">Uncharacterized protein</fullName>
    </submittedName>
</protein>
<name>A0ABD1H045_SALDI</name>
<accession>A0ABD1H045</accession>
<dbReference type="AlphaFoldDB" id="A0ABD1H045"/>
<organism evidence="1 2">
    <name type="scientific">Salvia divinorum</name>
    <name type="common">Maria pastora</name>
    <name type="synonym">Diviner's sage</name>
    <dbReference type="NCBI Taxonomy" id="28513"/>
    <lineage>
        <taxon>Eukaryota</taxon>
        <taxon>Viridiplantae</taxon>
        <taxon>Streptophyta</taxon>
        <taxon>Embryophyta</taxon>
        <taxon>Tracheophyta</taxon>
        <taxon>Spermatophyta</taxon>
        <taxon>Magnoliopsida</taxon>
        <taxon>eudicotyledons</taxon>
        <taxon>Gunneridae</taxon>
        <taxon>Pentapetalae</taxon>
        <taxon>asterids</taxon>
        <taxon>lamiids</taxon>
        <taxon>Lamiales</taxon>
        <taxon>Lamiaceae</taxon>
        <taxon>Nepetoideae</taxon>
        <taxon>Mentheae</taxon>
        <taxon>Salviinae</taxon>
        <taxon>Salvia</taxon>
        <taxon>Salvia subgen. Calosphace</taxon>
    </lineage>
</organism>
<proteinExistence type="predicted"/>
<sequence length="76" mass="8560">MAVRWLLSRRFQPTYAPDGIASKSQALPPWCFSFLVSLHSHLEESVNFAYDEGNLWNENADCGTKIRVSTIGKVSD</sequence>
<dbReference type="EMBL" id="JBEAFC010000007">
    <property type="protein sequence ID" value="KAL1548648.1"/>
    <property type="molecule type" value="Genomic_DNA"/>
</dbReference>
<comment type="caution">
    <text evidence="1">The sequence shown here is derived from an EMBL/GenBank/DDBJ whole genome shotgun (WGS) entry which is preliminary data.</text>
</comment>
<evidence type="ECO:0000313" key="1">
    <source>
        <dbReference type="EMBL" id="KAL1548648.1"/>
    </source>
</evidence>
<gene>
    <name evidence="1" type="ORF">AAHA92_16855</name>
</gene>
<dbReference type="Proteomes" id="UP001567538">
    <property type="component" value="Unassembled WGS sequence"/>
</dbReference>